<evidence type="ECO:0000313" key="2">
    <source>
        <dbReference type="Proteomes" id="UP000680067"/>
    </source>
</evidence>
<keyword evidence="2" id="KW-1185">Reference proteome</keyword>
<protein>
    <submittedName>
        <fullName evidence="1">Uncharacterized protein</fullName>
    </submittedName>
</protein>
<evidence type="ECO:0000313" key="1">
    <source>
        <dbReference type="EMBL" id="MBR7782671.1"/>
    </source>
</evidence>
<name>A0A941DRE0_9BURK</name>
<dbReference type="RefSeq" id="WP_212687977.1">
    <property type="nucleotide sequence ID" value="NZ_JAGSPN010000007.1"/>
</dbReference>
<dbReference type="Proteomes" id="UP000680067">
    <property type="component" value="Unassembled WGS sequence"/>
</dbReference>
<reference evidence="1" key="1">
    <citation type="submission" date="2021-04" db="EMBL/GenBank/DDBJ databases">
        <title>novel species isolated from subtropical streams in China.</title>
        <authorList>
            <person name="Lu H."/>
        </authorList>
    </citation>
    <scope>NUCLEOTIDE SEQUENCE</scope>
    <source>
        <strain evidence="1">LFS511W</strain>
    </source>
</reference>
<accession>A0A941DRE0</accession>
<proteinExistence type="predicted"/>
<dbReference type="AlphaFoldDB" id="A0A941DRE0"/>
<gene>
    <name evidence="1" type="ORF">KDM89_10995</name>
</gene>
<sequence length="62" mass="7211">MRSHPIVVNDEELALLEQVRLQQGLGSVDEAAEWLVKRRLRRQSKQITGRGRSLYVVERNPE</sequence>
<comment type="caution">
    <text evidence="1">The sequence shown here is derived from an EMBL/GenBank/DDBJ whole genome shotgun (WGS) entry which is preliminary data.</text>
</comment>
<organism evidence="1 2">
    <name type="scientific">Undibacterium luofuense</name>
    <dbReference type="NCBI Taxonomy" id="2828733"/>
    <lineage>
        <taxon>Bacteria</taxon>
        <taxon>Pseudomonadati</taxon>
        <taxon>Pseudomonadota</taxon>
        <taxon>Betaproteobacteria</taxon>
        <taxon>Burkholderiales</taxon>
        <taxon>Oxalobacteraceae</taxon>
        <taxon>Undibacterium</taxon>
    </lineage>
</organism>
<dbReference type="EMBL" id="JAGSPN010000007">
    <property type="protein sequence ID" value="MBR7782671.1"/>
    <property type="molecule type" value="Genomic_DNA"/>
</dbReference>